<dbReference type="AlphaFoldDB" id="A0A0U1P1X8"/>
<dbReference type="STRING" id="1499688.BN000_04271"/>
<dbReference type="Proteomes" id="UP000199087">
    <property type="component" value="Unassembled WGS sequence"/>
</dbReference>
<protein>
    <submittedName>
        <fullName evidence="1">Post-transcriptional regulator</fullName>
    </submittedName>
</protein>
<organism evidence="1 2">
    <name type="scientific">Neobacillus massiliamazoniensis</name>
    <dbReference type="NCBI Taxonomy" id="1499688"/>
    <lineage>
        <taxon>Bacteria</taxon>
        <taxon>Bacillati</taxon>
        <taxon>Bacillota</taxon>
        <taxon>Bacilli</taxon>
        <taxon>Bacillales</taxon>
        <taxon>Bacillaceae</taxon>
        <taxon>Neobacillus</taxon>
    </lineage>
</organism>
<sequence>MEDGYDYSNFRTKVQPALQSKLEEFRLLGLHSVSEDSLWEFLMKKKWKKAKDDVNLFEIVQDILSVKASDFMSFTTIESYKTIEFSFADENELKELLK</sequence>
<dbReference type="Pfam" id="PF13797">
    <property type="entry name" value="Post_transc_reg"/>
    <property type="match status" value="1"/>
</dbReference>
<gene>
    <name evidence="1" type="primary">comN</name>
    <name evidence="1" type="ORF">BN000_04271</name>
</gene>
<dbReference type="OrthoDB" id="2990595at2"/>
<dbReference type="InterPro" id="IPR025716">
    <property type="entry name" value="Post-transcriptional_regulator"/>
</dbReference>
<evidence type="ECO:0000313" key="2">
    <source>
        <dbReference type="Proteomes" id="UP000199087"/>
    </source>
</evidence>
<proteinExistence type="predicted"/>
<reference evidence="2" key="1">
    <citation type="submission" date="2015-05" db="EMBL/GenBank/DDBJ databases">
        <authorList>
            <person name="Urmite Genomes"/>
        </authorList>
    </citation>
    <scope>NUCLEOTIDE SEQUENCE [LARGE SCALE GENOMIC DNA]</scope>
    <source>
        <strain evidence="2">LF1</strain>
    </source>
</reference>
<evidence type="ECO:0000313" key="1">
    <source>
        <dbReference type="EMBL" id="CRK84266.1"/>
    </source>
</evidence>
<accession>A0A0U1P1X8</accession>
<keyword evidence="2" id="KW-1185">Reference proteome</keyword>
<dbReference type="EMBL" id="CVRB01000004">
    <property type="protein sequence ID" value="CRK84266.1"/>
    <property type="molecule type" value="Genomic_DNA"/>
</dbReference>
<name>A0A0U1P1X8_9BACI</name>